<proteinExistence type="predicted"/>
<dbReference type="RefSeq" id="XP_033583011.1">
    <property type="nucleotide sequence ID" value="XM_033712589.1"/>
</dbReference>
<reference evidence="5" key="3">
    <citation type="submission" date="2025-04" db="UniProtKB">
        <authorList>
            <consortium name="RefSeq"/>
        </authorList>
    </citation>
    <scope>IDENTIFICATION</scope>
    <source>
        <strain evidence="5">CBS 304.34</strain>
    </source>
</reference>
<feature type="signal peptide" evidence="2">
    <location>
        <begin position="1"/>
        <end position="25"/>
    </location>
</feature>
<feature type="region of interest" description="Disordered" evidence="1">
    <location>
        <begin position="41"/>
        <end position="73"/>
    </location>
</feature>
<evidence type="ECO:0000313" key="5">
    <source>
        <dbReference type="RefSeq" id="XP_033583011.1"/>
    </source>
</evidence>
<dbReference type="AlphaFoldDB" id="A0A6A6Z6Y8"/>
<evidence type="ECO:0000313" key="3">
    <source>
        <dbReference type="EMBL" id="KAF2816047.1"/>
    </source>
</evidence>
<evidence type="ECO:0000256" key="2">
    <source>
        <dbReference type="SAM" id="SignalP"/>
    </source>
</evidence>
<dbReference type="EMBL" id="MU003693">
    <property type="protein sequence ID" value="KAF2816047.1"/>
    <property type="molecule type" value="Genomic_DNA"/>
</dbReference>
<evidence type="ECO:0000313" key="4">
    <source>
        <dbReference type="Proteomes" id="UP000504636"/>
    </source>
</evidence>
<sequence>MCVHICMTRCCTCFLGVLDSTTGLALNTVPRWVIKGSLMKDSRTPRKELWSRTSGPRSTGQASSDTAQVHFVH</sequence>
<dbReference type="Proteomes" id="UP000504636">
    <property type="component" value="Unplaced"/>
</dbReference>
<feature type="compositionally biased region" description="Polar residues" evidence="1">
    <location>
        <begin position="51"/>
        <end position="67"/>
    </location>
</feature>
<reference evidence="3 5" key="1">
    <citation type="journal article" date="2020" name="Stud. Mycol.">
        <title>101 Dothideomycetes genomes: a test case for predicting lifestyles and emergence of pathogens.</title>
        <authorList>
            <person name="Haridas S."/>
            <person name="Albert R."/>
            <person name="Binder M."/>
            <person name="Bloem J."/>
            <person name="Labutti K."/>
            <person name="Salamov A."/>
            <person name="Andreopoulos B."/>
            <person name="Baker S."/>
            <person name="Barry K."/>
            <person name="Bills G."/>
            <person name="Bluhm B."/>
            <person name="Cannon C."/>
            <person name="Castanera R."/>
            <person name="Culley D."/>
            <person name="Daum C."/>
            <person name="Ezra D."/>
            <person name="Gonzalez J."/>
            <person name="Henrissat B."/>
            <person name="Kuo A."/>
            <person name="Liang C."/>
            <person name="Lipzen A."/>
            <person name="Lutzoni F."/>
            <person name="Magnuson J."/>
            <person name="Mondo S."/>
            <person name="Nolan M."/>
            <person name="Ohm R."/>
            <person name="Pangilinan J."/>
            <person name="Park H.-J."/>
            <person name="Ramirez L."/>
            <person name="Alfaro M."/>
            <person name="Sun H."/>
            <person name="Tritt A."/>
            <person name="Yoshinaga Y."/>
            <person name="Zwiers L.-H."/>
            <person name="Turgeon B."/>
            <person name="Goodwin S."/>
            <person name="Spatafora J."/>
            <person name="Crous P."/>
            <person name="Grigoriev I."/>
        </authorList>
    </citation>
    <scope>NUCLEOTIDE SEQUENCE</scope>
    <source>
        <strain evidence="3 5">CBS 304.34</strain>
    </source>
</reference>
<keyword evidence="2" id="KW-0732">Signal</keyword>
<dbReference type="GeneID" id="54453482"/>
<accession>A0A6A6Z6Y8</accession>
<name>A0A6A6Z6Y8_9PEZI</name>
<feature type="compositionally biased region" description="Basic and acidic residues" evidence="1">
    <location>
        <begin position="41"/>
        <end position="50"/>
    </location>
</feature>
<protein>
    <recommendedName>
        <fullName evidence="6">Secreted protein</fullName>
    </recommendedName>
</protein>
<evidence type="ECO:0008006" key="6">
    <source>
        <dbReference type="Google" id="ProtNLM"/>
    </source>
</evidence>
<organism evidence="3">
    <name type="scientific">Mytilinidion resinicola</name>
    <dbReference type="NCBI Taxonomy" id="574789"/>
    <lineage>
        <taxon>Eukaryota</taxon>
        <taxon>Fungi</taxon>
        <taxon>Dikarya</taxon>
        <taxon>Ascomycota</taxon>
        <taxon>Pezizomycotina</taxon>
        <taxon>Dothideomycetes</taxon>
        <taxon>Pleosporomycetidae</taxon>
        <taxon>Mytilinidiales</taxon>
        <taxon>Mytilinidiaceae</taxon>
        <taxon>Mytilinidion</taxon>
    </lineage>
</organism>
<feature type="chain" id="PRO_5044629609" description="Secreted protein" evidence="2">
    <location>
        <begin position="26"/>
        <end position="73"/>
    </location>
</feature>
<reference evidence="5" key="2">
    <citation type="submission" date="2020-04" db="EMBL/GenBank/DDBJ databases">
        <authorList>
            <consortium name="NCBI Genome Project"/>
        </authorList>
    </citation>
    <scope>NUCLEOTIDE SEQUENCE</scope>
    <source>
        <strain evidence="5">CBS 304.34</strain>
    </source>
</reference>
<keyword evidence="4" id="KW-1185">Reference proteome</keyword>
<evidence type="ECO:0000256" key="1">
    <source>
        <dbReference type="SAM" id="MobiDB-lite"/>
    </source>
</evidence>
<gene>
    <name evidence="3 5" type="ORF">BDZ99DRAFT_127618</name>
</gene>